<protein>
    <submittedName>
        <fullName evidence="1">Uncharacterized protein</fullName>
    </submittedName>
</protein>
<dbReference type="GO" id="GO:0005509">
    <property type="term" value="F:calcium ion binding"/>
    <property type="evidence" value="ECO:0007669"/>
    <property type="project" value="InterPro"/>
</dbReference>
<dbReference type="EMBL" id="CAIIXF020000006">
    <property type="protein sequence ID" value="CAH1786768.1"/>
    <property type="molecule type" value="Genomic_DNA"/>
</dbReference>
<dbReference type="InterPro" id="IPR001299">
    <property type="entry name" value="Ependymin"/>
</dbReference>
<dbReference type="PANTHER" id="PTHR10697:SF13">
    <property type="entry name" value="RICIN B LECTIN DOMAIN-CONTAINING PROTEIN"/>
    <property type="match status" value="1"/>
</dbReference>
<evidence type="ECO:0000313" key="1">
    <source>
        <dbReference type="EMBL" id="CAH1786768.1"/>
    </source>
</evidence>
<reference evidence="1" key="1">
    <citation type="submission" date="2022-03" db="EMBL/GenBank/DDBJ databases">
        <authorList>
            <person name="Martin C."/>
        </authorList>
    </citation>
    <scope>NUCLEOTIDE SEQUENCE</scope>
</reference>
<organism evidence="1 2">
    <name type="scientific">Owenia fusiformis</name>
    <name type="common">Polychaete worm</name>
    <dbReference type="NCBI Taxonomy" id="6347"/>
    <lineage>
        <taxon>Eukaryota</taxon>
        <taxon>Metazoa</taxon>
        <taxon>Spiralia</taxon>
        <taxon>Lophotrochozoa</taxon>
        <taxon>Annelida</taxon>
        <taxon>Polychaeta</taxon>
        <taxon>Sedentaria</taxon>
        <taxon>Canalipalpata</taxon>
        <taxon>Sabellida</taxon>
        <taxon>Oweniida</taxon>
        <taxon>Oweniidae</taxon>
        <taxon>Owenia</taxon>
    </lineage>
</organism>
<dbReference type="OrthoDB" id="5964156at2759"/>
<dbReference type="GO" id="GO:0007160">
    <property type="term" value="P:cell-matrix adhesion"/>
    <property type="evidence" value="ECO:0007669"/>
    <property type="project" value="InterPro"/>
</dbReference>
<proteinExistence type="predicted"/>
<sequence length="222" mass="25300">MTTINLLLFVLLGLILATYTSANPTNRHNENLVLYVNAPQKCCTPYQWHANISRVERLTFKSNPLQFEVMGQMWFDGKNERTAVHAIVQNGHPEVVTMIQDFKANKHYTIHNTYKKCEVGPIVYPKPERCIPDDAEFLGEEILGESLKVNSWKAPFKGKTYDVKTHFTMTDTCIPVTSTMSGILSSPVGKVHMLRMTTTFNFKDGIKDFSIFDIPSYCNKEL</sequence>
<evidence type="ECO:0000313" key="2">
    <source>
        <dbReference type="Proteomes" id="UP000749559"/>
    </source>
</evidence>
<dbReference type="Pfam" id="PF00811">
    <property type="entry name" value="Ependymin"/>
    <property type="match status" value="1"/>
</dbReference>
<name>A0A8J1XVT9_OWEFU</name>
<dbReference type="PANTHER" id="PTHR10697">
    <property type="entry name" value="MAMMALIAN EPENDYMIN-RELATED PROTEIN 1"/>
    <property type="match status" value="1"/>
</dbReference>
<keyword evidence="2" id="KW-1185">Reference proteome</keyword>
<gene>
    <name evidence="1" type="ORF">OFUS_LOCUS12597</name>
</gene>
<dbReference type="GO" id="GO:0005764">
    <property type="term" value="C:lysosome"/>
    <property type="evidence" value="ECO:0007669"/>
    <property type="project" value="TreeGrafter"/>
</dbReference>
<comment type="caution">
    <text evidence="1">The sequence shown here is derived from an EMBL/GenBank/DDBJ whole genome shotgun (WGS) entry which is preliminary data.</text>
</comment>
<dbReference type="AlphaFoldDB" id="A0A8J1XVT9"/>
<dbReference type="Proteomes" id="UP000749559">
    <property type="component" value="Unassembled WGS sequence"/>
</dbReference>
<dbReference type="GO" id="GO:0005576">
    <property type="term" value="C:extracellular region"/>
    <property type="evidence" value="ECO:0007669"/>
    <property type="project" value="InterPro"/>
</dbReference>
<accession>A0A8J1XVT9</accession>